<dbReference type="RefSeq" id="WP_148597515.1">
    <property type="nucleotide sequence ID" value="NZ_CP042997.1"/>
</dbReference>
<reference evidence="8 9" key="1">
    <citation type="submission" date="2019-08" db="EMBL/GenBank/DDBJ databases">
        <title>Deep-cultivation of Planctomycetes and their phenomic and genomic characterization uncovers novel biology.</title>
        <authorList>
            <person name="Wiegand S."/>
            <person name="Jogler M."/>
            <person name="Boedeker C."/>
            <person name="Pinto D."/>
            <person name="Vollmers J."/>
            <person name="Rivas-Marin E."/>
            <person name="Kohn T."/>
            <person name="Peeters S.H."/>
            <person name="Heuer A."/>
            <person name="Rast P."/>
            <person name="Oberbeckmann S."/>
            <person name="Bunk B."/>
            <person name="Jeske O."/>
            <person name="Meyerdierks A."/>
            <person name="Storesund J.E."/>
            <person name="Kallscheuer N."/>
            <person name="Luecker S."/>
            <person name="Lage O.M."/>
            <person name="Pohl T."/>
            <person name="Merkel B.J."/>
            <person name="Hornburger P."/>
            <person name="Mueller R.-W."/>
            <person name="Bruemmer F."/>
            <person name="Labrenz M."/>
            <person name="Spormann A.M."/>
            <person name="Op den Camp H."/>
            <person name="Overmann J."/>
            <person name="Amann R."/>
            <person name="Jetten M.S.M."/>
            <person name="Mascher T."/>
            <person name="Medema M.H."/>
            <person name="Devos D.P."/>
            <person name="Kaster A.-K."/>
            <person name="Ovreas L."/>
            <person name="Rohde M."/>
            <person name="Galperin M.Y."/>
            <person name="Jogler C."/>
        </authorList>
    </citation>
    <scope>NUCLEOTIDE SEQUENCE [LARGE SCALE GENOMIC DNA]</scope>
    <source>
        <strain evidence="8 9">OJF2</strain>
    </source>
</reference>
<dbReference type="InterPro" id="IPR011429">
    <property type="entry name" value="Cyt_c_Planctomycete-type"/>
</dbReference>
<dbReference type="Pfam" id="PF07637">
    <property type="entry name" value="PSD5"/>
    <property type="match status" value="1"/>
</dbReference>
<sequence precursor="true">MRTMTIARLAGVLVLAAWNLHAGAGDLPAPTMAPLEERFRAEVRPFLAEFCLGCHGKDHPKGDLDLSGFTSAGSVAKDLPQWEAIQEQLRSRTMPPAKAKIQPSDGARQSLVAWIGAVRKAESARNAGDPGRVPARRLSNAEYDHTIRGLTGVDLRPTKEFPVDPANEAGFDNSGESLAMSPALAKKYLEAARRVAEHLVLTPDGIAFAPHPMLADTDRDKYGVKAIIDFYHRQKTDLADYFLAAWRFRHRAELGRPGASLREFADERGLSRKYLATVWSTLEEGSEEAGPVAALRATWRSLPTPKDGPADVARGGCERMRDLVVALRGQLVPEVKNMRARGISEGTQPFVLWKNRQMAANRMRYAGGSSKVKLGPLHLYGDAARAMSLPGSPEHAARYEAGFARFCRVFPDAFYVSERARVYLKDGDKENTGRLLSAGFHSMTGYFRDDGPLYELILDEDGRRELDRLWRQFDFITGAPMRQYASYLWYERAETGFLRGDKAFDFVRAEDPDASSEDKMRRFEEAYLAKARRLGAGELQQGAIRDQFRIIAAAIRSVQKDRGEAEPRHVEALQAFAERAFRRPLAAEERRAVARFYRSLRDEDGLGHEDAVRDTLASILLSPHFCYRMDLAGAEPGVHPLSDFDLASRLSYFLWASMPDAELLSLASSGELRKPEVLAAQARRMLRDDRVRGLATEFAGNWLDFRRFEEHNSVDRGRFPSFDDELRRSMFEEPIRFFLDVVRNDRPVTEFLDGSHTFVNPSLARHYGMPVPKGGPHDWSRIDDAARYGRGGLLPMSVFLTKNSPGLRTSPVKRGYWVVRRLLGENIPAPPPNVPDLPDDEAKLGDITLREALARHRADKACAGCHERFDGIGLAFEGYGPIGEARARDLAGHPVDARAAFPRGGEGEGLEGLRAYVQTTRRQEFVENLCRKLLAYALGRTLQPSDDEAVAAMRRALDADGHRFGALVEAIVASPQFRNKRIEAPSAE</sequence>
<dbReference type="Proteomes" id="UP000324233">
    <property type="component" value="Chromosome"/>
</dbReference>
<evidence type="ECO:0000313" key="8">
    <source>
        <dbReference type="EMBL" id="QEH38029.1"/>
    </source>
</evidence>
<feature type="domain" description="DUF1592" evidence="5">
    <location>
        <begin position="641"/>
        <end position="769"/>
    </location>
</feature>
<dbReference type="Pfam" id="PF07627">
    <property type="entry name" value="PSCyt3"/>
    <property type="match status" value="1"/>
</dbReference>
<organism evidence="8 9">
    <name type="scientific">Aquisphaera giovannonii</name>
    <dbReference type="NCBI Taxonomy" id="406548"/>
    <lineage>
        <taxon>Bacteria</taxon>
        <taxon>Pseudomonadati</taxon>
        <taxon>Planctomycetota</taxon>
        <taxon>Planctomycetia</taxon>
        <taxon>Isosphaerales</taxon>
        <taxon>Isosphaeraceae</taxon>
        <taxon>Aquisphaera</taxon>
    </lineage>
</organism>
<evidence type="ECO:0000256" key="1">
    <source>
        <dbReference type="SAM" id="SignalP"/>
    </source>
</evidence>
<feature type="domain" description="DUF1595" evidence="7">
    <location>
        <begin position="571"/>
        <end position="629"/>
    </location>
</feature>
<evidence type="ECO:0000259" key="6">
    <source>
        <dbReference type="Pfam" id="PF07635"/>
    </source>
</evidence>
<dbReference type="InterPro" id="IPR013042">
    <property type="entry name" value="DUF1592"/>
</dbReference>
<feature type="domain" description="DUF1585" evidence="2">
    <location>
        <begin position="904"/>
        <end position="977"/>
    </location>
</feature>
<evidence type="ECO:0000313" key="9">
    <source>
        <dbReference type="Proteomes" id="UP000324233"/>
    </source>
</evidence>
<dbReference type="InterPro" id="IPR013043">
    <property type="entry name" value="DUF1595"/>
</dbReference>
<evidence type="ECO:0000259" key="3">
    <source>
        <dbReference type="Pfam" id="PF07626"/>
    </source>
</evidence>
<evidence type="ECO:0000259" key="4">
    <source>
        <dbReference type="Pfam" id="PF07627"/>
    </source>
</evidence>
<dbReference type="OrthoDB" id="175242at2"/>
<proteinExistence type="predicted"/>
<feature type="chain" id="PRO_5023041532" description="Planctomycete cytochrome C" evidence="1">
    <location>
        <begin position="25"/>
        <end position="988"/>
    </location>
</feature>
<dbReference type="InterPro" id="IPR011478">
    <property type="entry name" value="DUF1585"/>
</dbReference>
<dbReference type="Pfam" id="PF07635">
    <property type="entry name" value="PSCyt1"/>
    <property type="match status" value="1"/>
</dbReference>
<dbReference type="Pfam" id="PF07631">
    <property type="entry name" value="PSD4"/>
    <property type="match status" value="1"/>
</dbReference>
<dbReference type="Pfam" id="PF07626">
    <property type="entry name" value="PSD3"/>
    <property type="match status" value="1"/>
</dbReference>
<evidence type="ECO:0000259" key="2">
    <source>
        <dbReference type="Pfam" id="PF07624"/>
    </source>
</evidence>
<evidence type="ECO:0000259" key="7">
    <source>
        <dbReference type="Pfam" id="PF07637"/>
    </source>
</evidence>
<dbReference type="InterPro" id="IPR013036">
    <property type="entry name" value="DUF1587"/>
</dbReference>
<gene>
    <name evidence="8" type="ORF">OJF2_66250</name>
</gene>
<dbReference type="AlphaFoldDB" id="A0A5B9WCR8"/>
<name>A0A5B9WCR8_9BACT</name>
<keyword evidence="1" id="KW-0732">Signal</keyword>
<dbReference type="EMBL" id="CP042997">
    <property type="protein sequence ID" value="QEH38029.1"/>
    <property type="molecule type" value="Genomic_DNA"/>
</dbReference>
<protein>
    <recommendedName>
        <fullName evidence="10">Planctomycete cytochrome C</fullName>
    </recommendedName>
</protein>
<dbReference type="KEGG" id="agv:OJF2_66250"/>
<evidence type="ECO:0008006" key="10">
    <source>
        <dbReference type="Google" id="ProtNLM"/>
    </source>
</evidence>
<dbReference type="Pfam" id="PF07624">
    <property type="entry name" value="PSD2"/>
    <property type="match status" value="1"/>
</dbReference>
<dbReference type="InterPro" id="IPR013039">
    <property type="entry name" value="DUF1588"/>
</dbReference>
<keyword evidence="9" id="KW-1185">Reference proteome</keyword>
<feature type="domain" description="Cytochrome C Planctomycete-type" evidence="6">
    <location>
        <begin position="51"/>
        <end position="97"/>
    </location>
</feature>
<feature type="domain" description="DUF1588" evidence="4">
    <location>
        <begin position="790"/>
        <end position="888"/>
    </location>
</feature>
<feature type="signal peptide" evidence="1">
    <location>
        <begin position="1"/>
        <end position="24"/>
    </location>
</feature>
<feature type="domain" description="DUF1587" evidence="3">
    <location>
        <begin position="136"/>
        <end position="199"/>
    </location>
</feature>
<accession>A0A5B9WCR8</accession>
<evidence type="ECO:0000259" key="5">
    <source>
        <dbReference type="Pfam" id="PF07631"/>
    </source>
</evidence>